<dbReference type="Gene3D" id="3.30.420.10">
    <property type="entry name" value="Ribonuclease H-like superfamily/Ribonuclease H"/>
    <property type="match status" value="1"/>
</dbReference>
<protein>
    <submittedName>
        <fullName evidence="3">IS3 family transposase</fullName>
    </submittedName>
</protein>
<gene>
    <name evidence="3" type="ORF">G7071_04010</name>
</gene>
<dbReference type="KEGG" id="npi:G7071_04010"/>
<evidence type="ECO:0000256" key="1">
    <source>
        <dbReference type="SAM" id="Coils"/>
    </source>
</evidence>
<dbReference type="EMBL" id="CP049866">
    <property type="protein sequence ID" value="QIK74709.1"/>
    <property type="molecule type" value="Genomic_DNA"/>
</dbReference>
<dbReference type="Pfam" id="PF01527">
    <property type="entry name" value="HTH_Tnp_1"/>
    <property type="match status" value="1"/>
</dbReference>
<keyword evidence="1" id="KW-0175">Coiled coil</keyword>
<feature type="coiled-coil region" evidence="1">
    <location>
        <begin position="58"/>
        <end position="92"/>
    </location>
</feature>
<dbReference type="GO" id="GO:0004803">
    <property type="term" value="F:transposase activity"/>
    <property type="evidence" value="ECO:0007669"/>
    <property type="project" value="InterPro"/>
</dbReference>
<dbReference type="InterPro" id="IPR002514">
    <property type="entry name" value="Transposase_8"/>
</dbReference>
<keyword evidence="4" id="KW-1185">Reference proteome</keyword>
<dbReference type="InterPro" id="IPR009057">
    <property type="entry name" value="Homeodomain-like_sf"/>
</dbReference>
<dbReference type="InterPro" id="IPR036397">
    <property type="entry name" value="RNaseH_sf"/>
</dbReference>
<name>A0A6G7YDA8_9ACTN</name>
<evidence type="ECO:0000313" key="3">
    <source>
        <dbReference type="EMBL" id="QIK74709.1"/>
    </source>
</evidence>
<dbReference type="InterPro" id="IPR048020">
    <property type="entry name" value="Transpos_IS3"/>
</dbReference>
<dbReference type="SUPFAM" id="SSF53098">
    <property type="entry name" value="Ribonuclease H-like"/>
    <property type="match status" value="1"/>
</dbReference>
<dbReference type="InterPro" id="IPR050900">
    <property type="entry name" value="Transposase_IS3/IS150/IS904"/>
</dbReference>
<organism evidence="3 4">
    <name type="scientific">Nocardioides piscis</name>
    <dbReference type="NCBI Taxonomy" id="2714938"/>
    <lineage>
        <taxon>Bacteria</taxon>
        <taxon>Bacillati</taxon>
        <taxon>Actinomycetota</taxon>
        <taxon>Actinomycetes</taxon>
        <taxon>Propionibacteriales</taxon>
        <taxon>Nocardioidaceae</taxon>
        <taxon>Nocardioides</taxon>
    </lineage>
</organism>
<evidence type="ECO:0000259" key="2">
    <source>
        <dbReference type="PROSITE" id="PS50994"/>
    </source>
</evidence>
<feature type="domain" description="Integrase catalytic" evidence="2">
    <location>
        <begin position="226"/>
        <end position="389"/>
    </location>
</feature>
<dbReference type="InterPro" id="IPR012337">
    <property type="entry name" value="RNaseH-like_sf"/>
</dbReference>
<dbReference type="Gene3D" id="1.10.10.60">
    <property type="entry name" value="Homeodomain-like"/>
    <property type="match status" value="1"/>
</dbReference>
<dbReference type="Proteomes" id="UP000502035">
    <property type="component" value="Chromosome"/>
</dbReference>
<dbReference type="SUPFAM" id="SSF46689">
    <property type="entry name" value="Homeodomain-like"/>
    <property type="match status" value="1"/>
</dbReference>
<dbReference type="NCBIfam" id="NF033516">
    <property type="entry name" value="transpos_IS3"/>
    <property type="match status" value="1"/>
</dbReference>
<dbReference type="Pfam" id="PF00665">
    <property type="entry name" value="rve"/>
    <property type="match status" value="1"/>
</dbReference>
<accession>A0A6G7YDA8</accession>
<dbReference type="GO" id="GO:0003677">
    <property type="term" value="F:DNA binding"/>
    <property type="evidence" value="ECO:0007669"/>
    <property type="project" value="InterPro"/>
</dbReference>
<dbReference type="PROSITE" id="PS50994">
    <property type="entry name" value="INTEGRASE"/>
    <property type="match status" value="1"/>
</dbReference>
<dbReference type="GO" id="GO:0006313">
    <property type="term" value="P:DNA transposition"/>
    <property type="evidence" value="ECO:0007669"/>
    <property type="project" value="InterPro"/>
</dbReference>
<dbReference type="PANTHER" id="PTHR46889">
    <property type="entry name" value="TRANSPOSASE INSF FOR INSERTION SEQUENCE IS3B-RELATED"/>
    <property type="match status" value="1"/>
</dbReference>
<dbReference type="PANTHER" id="PTHR46889:SF4">
    <property type="entry name" value="TRANSPOSASE INSO FOR INSERTION SEQUENCE ELEMENT IS911B-RELATED"/>
    <property type="match status" value="1"/>
</dbReference>
<dbReference type="RefSeq" id="WP_166315155.1">
    <property type="nucleotide sequence ID" value="NZ_CP049866.1"/>
</dbReference>
<reference evidence="3 4" key="1">
    <citation type="submission" date="2020-03" db="EMBL/GenBank/DDBJ databases">
        <title>Nocardioides sp. nov., isolated from fish.</title>
        <authorList>
            <person name="Hyun D.-W."/>
            <person name="Bae J.-W."/>
        </authorList>
    </citation>
    <scope>NUCLEOTIDE SEQUENCE [LARGE SCALE GENOMIC DNA]</scope>
    <source>
        <strain evidence="3 4">HDW12A</strain>
    </source>
</reference>
<proteinExistence type="predicted"/>
<dbReference type="AlphaFoldDB" id="A0A6G7YDA8"/>
<sequence>MPKAFPKEFREDVIRVFKDSDASMAQVAKDFGISPSCLKRWLSIDERNSSRSSGRTSAAAESDALREANTRIKLLEQENEVLRRAAAYLSQANLPKMMYPLVRELAADGVPVTVTCRVLNIARQPYYRWRANPVTDAELTAAYRANALFDAHRDDPDFGYRFLVDEAKEAGESMAERTAWRICSELGWWSSHGKKRGANGKKPGPPVHDDLCAFVDTHGVTRHEFKADSPNQLWLADITEHWTAEGKLYVCAIKDVYSNRIVGYSIDSRMKSRLAVAALHSAAARRGDVAGCVLHTDRGSQFRSRKFVHAINRHDMVGSMGRVGAAGDNAAMESFFALLQKNVLNRRAWNTREELRIAIVTWIEKTYHRRRRQAALGRLTPVEYELIMTTTATQAA</sequence>
<dbReference type="Pfam" id="PF13333">
    <property type="entry name" value="rve_2"/>
    <property type="match status" value="1"/>
</dbReference>
<dbReference type="GO" id="GO:0015074">
    <property type="term" value="P:DNA integration"/>
    <property type="evidence" value="ECO:0007669"/>
    <property type="project" value="InterPro"/>
</dbReference>
<evidence type="ECO:0000313" key="4">
    <source>
        <dbReference type="Proteomes" id="UP000502035"/>
    </source>
</evidence>
<dbReference type="InterPro" id="IPR001584">
    <property type="entry name" value="Integrase_cat-core"/>
</dbReference>